<feature type="domain" description="NTF2" evidence="2">
    <location>
        <begin position="6"/>
        <end position="118"/>
    </location>
</feature>
<evidence type="ECO:0000313" key="4">
    <source>
        <dbReference type="Proteomes" id="UP001470230"/>
    </source>
</evidence>
<keyword evidence="4" id="KW-1185">Reference proteome</keyword>
<sequence>MNLKDYVPAFVNAYYTTVMTEQYNVKHFYSPNSTFYRPYMNSNSSEQFNPKTIAPRISPKSILTIKNFVSAPIPKSNSISVTVSGHIQNAKKITLFSQYFILQEIGGRICIISDIFNEFSQDDLQAENQVSVSASDSTTAAPPNSNANTAPSSNINNNNLNNNNNDNSNNSVPHNANTNNNSGSNNNRPQSSQKRNKKKNSNFVYTPGKD</sequence>
<comment type="caution">
    <text evidence="3">The sequence shown here is derived from an EMBL/GenBank/DDBJ whole genome shotgun (WGS) entry which is preliminary data.</text>
</comment>
<dbReference type="SUPFAM" id="SSF54427">
    <property type="entry name" value="NTF2-like"/>
    <property type="match status" value="1"/>
</dbReference>
<evidence type="ECO:0000313" key="3">
    <source>
        <dbReference type="EMBL" id="KAK8889711.1"/>
    </source>
</evidence>
<evidence type="ECO:0000259" key="2">
    <source>
        <dbReference type="PROSITE" id="PS50177"/>
    </source>
</evidence>
<accession>A0ABR2KFQ4</accession>
<protein>
    <recommendedName>
        <fullName evidence="2">NTF2 domain-containing protein</fullName>
    </recommendedName>
</protein>
<dbReference type="InterPro" id="IPR018222">
    <property type="entry name" value="Nuclear_transport_factor_2_euk"/>
</dbReference>
<dbReference type="InterPro" id="IPR032710">
    <property type="entry name" value="NTF2-like_dom_sf"/>
</dbReference>
<dbReference type="Proteomes" id="UP001470230">
    <property type="component" value="Unassembled WGS sequence"/>
</dbReference>
<dbReference type="PROSITE" id="PS50177">
    <property type="entry name" value="NTF2_DOMAIN"/>
    <property type="match status" value="1"/>
</dbReference>
<gene>
    <name evidence="3" type="ORF">M9Y10_034464</name>
</gene>
<name>A0ABR2KFQ4_9EUKA</name>
<evidence type="ECO:0000256" key="1">
    <source>
        <dbReference type="SAM" id="MobiDB-lite"/>
    </source>
</evidence>
<organism evidence="3 4">
    <name type="scientific">Tritrichomonas musculus</name>
    <dbReference type="NCBI Taxonomy" id="1915356"/>
    <lineage>
        <taxon>Eukaryota</taxon>
        <taxon>Metamonada</taxon>
        <taxon>Parabasalia</taxon>
        <taxon>Tritrichomonadida</taxon>
        <taxon>Tritrichomonadidae</taxon>
        <taxon>Tritrichomonas</taxon>
    </lineage>
</organism>
<feature type="region of interest" description="Disordered" evidence="1">
    <location>
        <begin position="130"/>
        <end position="210"/>
    </location>
</feature>
<reference evidence="3 4" key="1">
    <citation type="submission" date="2024-04" db="EMBL/GenBank/DDBJ databases">
        <title>Tritrichomonas musculus Genome.</title>
        <authorList>
            <person name="Alves-Ferreira E."/>
            <person name="Grigg M."/>
            <person name="Lorenzi H."/>
            <person name="Galac M."/>
        </authorList>
    </citation>
    <scope>NUCLEOTIDE SEQUENCE [LARGE SCALE GENOMIC DNA]</scope>
    <source>
        <strain evidence="3 4">EAF2021</strain>
    </source>
</reference>
<dbReference type="InterPro" id="IPR002075">
    <property type="entry name" value="NTF2_dom"/>
</dbReference>
<dbReference type="EMBL" id="JAPFFF010000005">
    <property type="protein sequence ID" value="KAK8889711.1"/>
    <property type="molecule type" value="Genomic_DNA"/>
</dbReference>
<dbReference type="Gene3D" id="3.10.450.50">
    <property type="match status" value="1"/>
</dbReference>
<proteinExistence type="predicted"/>
<dbReference type="Pfam" id="PF02136">
    <property type="entry name" value="NTF2"/>
    <property type="match status" value="1"/>
</dbReference>
<feature type="compositionally biased region" description="Low complexity" evidence="1">
    <location>
        <begin position="130"/>
        <end position="193"/>
    </location>
</feature>